<dbReference type="Proteomes" id="UP000002593">
    <property type="component" value="Chromosome"/>
</dbReference>
<dbReference type="Gene3D" id="3.10.310.70">
    <property type="match status" value="1"/>
</dbReference>
<evidence type="ECO:0000313" key="2">
    <source>
        <dbReference type="EMBL" id="ABM80908.1"/>
    </source>
</evidence>
<dbReference type="OrthoDB" id="8791at2157"/>
<dbReference type="SUPFAM" id="SSF51556">
    <property type="entry name" value="Metallo-dependent hydrolases"/>
    <property type="match status" value="1"/>
</dbReference>
<evidence type="ECO:0000313" key="3">
    <source>
        <dbReference type="Proteomes" id="UP000002593"/>
    </source>
</evidence>
<reference evidence="2 3" key="1">
    <citation type="journal article" date="2007" name="Archaea">
        <title>The genome of Hyperthermus butylicus: a sulfur-reducing, peptide fermenting, neutrophilic Crenarchaeote growing up to 108 degrees C.</title>
        <authorList>
            <person name="Brugger K."/>
            <person name="Chen L."/>
            <person name="Stark M."/>
            <person name="Zibat A."/>
            <person name="Redder P."/>
            <person name="Ruepp A."/>
            <person name="Awayez M."/>
            <person name="She Q."/>
            <person name="Garrett R.A."/>
            <person name="Klenk H.P."/>
        </authorList>
    </citation>
    <scope>NUCLEOTIDE SEQUENCE [LARGE SCALE GENOMIC DNA]</scope>
    <source>
        <strain evidence="3">DSM 5456 / JCM 9403 / PLM1-5</strain>
    </source>
</reference>
<dbReference type="AlphaFoldDB" id="A2BLP7"/>
<dbReference type="STRING" id="415426.Hbut_1065"/>
<gene>
    <name evidence="2" type="ordered locus">Hbut_1065</name>
</gene>
<dbReference type="RefSeq" id="WP_011822226.1">
    <property type="nucleotide sequence ID" value="NC_008818.1"/>
</dbReference>
<dbReference type="eggNOG" id="arCOG00691">
    <property type="taxonomic scope" value="Archaea"/>
</dbReference>
<dbReference type="Gene3D" id="3.20.20.140">
    <property type="entry name" value="Metal-dependent hydrolases"/>
    <property type="match status" value="1"/>
</dbReference>
<dbReference type="GO" id="GO:0016810">
    <property type="term" value="F:hydrolase activity, acting on carbon-nitrogen (but not peptide) bonds"/>
    <property type="evidence" value="ECO:0007669"/>
    <property type="project" value="InterPro"/>
</dbReference>
<dbReference type="Pfam" id="PF07969">
    <property type="entry name" value="Amidohydro_3"/>
    <property type="match status" value="1"/>
</dbReference>
<keyword evidence="3" id="KW-1185">Reference proteome</keyword>
<dbReference type="Gene3D" id="2.30.40.10">
    <property type="entry name" value="Urease, subunit C, domain 1"/>
    <property type="match status" value="1"/>
</dbReference>
<dbReference type="KEGG" id="hbu:Hbut_1065"/>
<feature type="domain" description="Amidohydrolase 3" evidence="1">
    <location>
        <begin position="66"/>
        <end position="511"/>
    </location>
</feature>
<dbReference type="InterPro" id="IPR013108">
    <property type="entry name" value="Amidohydro_3"/>
</dbReference>
<dbReference type="InterPro" id="IPR011059">
    <property type="entry name" value="Metal-dep_hydrolase_composite"/>
</dbReference>
<dbReference type="InterPro" id="IPR033932">
    <property type="entry name" value="YtcJ-like"/>
</dbReference>
<dbReference type="EMBL" id="CP000493">
    <property type="protein sequence ID" value="ABM80908.1"/>
    <property type="molecule type" value="Genomic_DNA"/>
</dbReference>
<dbReference type="InterPro" id="IPR032466">
    <property type="entry name" value="Metal_Hydrolase"/>
</dbReference>
<proteinExistence type="predicted"/>
<dbReference type="SUPFAM" id="SSF51338">
    <property type="entry name" value="Composite domain of metallo-dependent hydrolases"/>
    <property type="match status" value="1"/>
</dbReference>
<name>A2BLP7_HYPBU</name>
<dbReference type="PANTHER" id="PTHR22642">
    <property type="entry name" value="IMIDAZOLONEPROPIONASE"/>
    <property type="match status" value="1"/>
</dbReference>
<dbReference type="EnsemblBacteria" id="ABM80908">
    <property type="protein sequence ID" value="ABM80908"/>
    <property type="gene ID" value="Hbut_1065"/>
</dbReference>
<keyword evidence="2" id="KW-0378">Hydrolase</keyword>
<dbReference type="CDD" id="cd01300">
    <property type="entry name" value="YtcJ_like"/>
    <property type="match status" value="1"/>
</dbReference>
<dbReference type="HOGENOM" id="CLU_009942_3_1_2"/>
<sequence length="514" mass="56035">MSCPVLVTARRIYVGFKPTRLVEAIVAVNGLVVYAGSRNDAERIARGLAVAVGCSRPRVLEFTDSYALPGFVDAHLHLRGVGAKLYGIDLSDVRSIEEFKAVVAREVARFESWIIGRGWDQERMGAWPTRYDLDEVVPDKPVVLMRICGHAAVLNTVALKELGFLGRRSPDIDVGCDGEPTGLVFEKAAEEAYREAVRKLDQVKLILEAARHVLSYGVTLVGDMGVDSEEIYGLVRARFMGLLPLRVRIYLSQSLFEQLERAGVIPIFGDTFLAVKGVKMFMDGSLGARTAWLREPYSDASETRGRSLAGWRDVARLAEAAKRWGADVAVHAIGDAALAEALHGMEAARCRCRIEHASLAPPDLLSVAARLGVRIAVQPRFLVSDTWAADRLGVERVRWLYPFKTMISMGIQVGFSSDAPVEPVNPFEGIYAAATRGAVAGYTRDEALDVETGLHLYTAGSAAILGDRRAGCLEPGCYADIAVVDHDPLEVSVEELPGIRFEASIVGGELVWSR</sequence>
<accession>A2BLP7</accession>
<evidence type="ECO:0000259" key="1">
    <source>
        <dbReference type="Pfam" id="PF07969"/>
    </source>
</evidence>
<organism evidence="2 3">
    <name type="scientific">Hyperthermus butylicus (strain DSM 5456 / JCM 9403 / PLM1-5)</name>
    <dbReference type="NCBI Taxonomy" id="415426"/>
    <lineage>
        <taxon>Archaea</taxon>
        <taxon>Thermoproteota</taxon>
        <taxon>Thermoprotei</taxon>
        <taxon>Desulfurococcales</taxon>
        <taxon>Pyrodictiaceae</taxon>
        <taxon>Hyperthermus</taxon>
    </lineage>
</organism>
<dbReference type="PANTHER" id="PTHR22642:SF2">
    <property type="entry name" value="PROTEIN LONG AFTER FAR-RED 3"/>
    <property type="match status" value="1"/>
</dbReference>
<protein>
    <submittedName>
        <fullName evidence="2">Metal-dependent hydrolase</fullName>
    </submittedName>
</protein>
<dbReference type="GeneID" id="4781476"/>